<dbReference type="SMART" id="SM01080">
    <property type="entry name" value="CHASE2"/>
    <property type="match status" value="1"/>
</dbReference>
<feature type="transmembrane region" description="Helical" evidence="2">
    <location>
        <begin position="341"/>
        <end position="360"/>
    </location>
</feature>
<evidence type="ECO:0000313" key="5">
    <source>
        <dbReference type="Proteomes" id="UP000717364"/>
    </source>
</evidence>
<dbReference type="AlphaFoldDB" id="A0A947DGY2"/>
<keyword evidence="5" id="KW-1185">Reference proteome</keyword>
<feature type="transmembrane region" description="Helical" evidence="2">
    <location>
        <begin position="367"/>
        <end position="392"/>
    </location>
</feature>
<proteinExistence type="predicted"/>
<sequence>MSPRQHQTWKQFLGTALLTSLVVTAGMAISRQFGWLESSELGLYDQFIQMRTAAGQDDRILVVGIDENDIQSRQEYPIEDGTLADALQILDAYNPRAIGVDIGRDVPQGPPEGRERMIDIISNSDRIATACVLSSLDEPGVSAAPGTDPDLIGFADFPIDPDNVVRRSILISAPGEFSLDLGEPHLCNDTDPENEVLSLSLLLSLIYLEGENIFPEQTLWGDLRLGDTVFIPLFEQTGGYASTGATDYQLMLNYRAPSDAVRQVTLTDVLEETVDPAWIEDRIVLIGYTSSIAKDVFSTPYSATTASSRSMPGVVIHAQATSQILGAVLDNRPLIQSWPELAEIAWLWAWAFLGSVVALLHRRLSLFVLLVIGLLVTVWSLCFGLFTLGLWLPLVPTIGSLGLAAVGTRLVDQANQSGYSQAIYEQIKDQLQGTATAGPNVDYLEALVRRARAIRQRRTGEELWDDEALVEVSSDPMHASFDSPEMQTVYEQIKARAYEDWESERTELEADQTQQKIARQEKRIQALIHKAKTARNGNMPTATIFEEGHDG</sequence>
<dbReference type="Pfam" id="PF05226">
    <property type="entry name" value="CHASE2"/>
    <property type="match status" value="1"/>
</dbReference>
<name>A0A947DGY2_9CYAN</name>
<evidence type="ECO:0000313" key="4">
    <source>
        <dbReference type="EMBL" id="MBT9316666.1"/>
    </source>
</evidence>
<reference evidence="4" key="1">
    <citation type="submission" date="2020-11" db="EMBL/GenBank/DDBJ databases">
        <authorList>
            <person name="Konstantinou D."/>
            <person name="Gkelis S."/>
            <person name="Popin R."/>
            <person name="Fewer D."/>
            <person name="Sivonen K."/>
        </authorList>
    </citation>
    <scope>NUCLEOTIDE SEQUENCE</scope>
    <source>
        <strain evidence="4">TAU-MAC 1115</strain>
    </source>
</reference>
<keyword evidence="1" id="KW-0175">Coiled coil</keyword>
<gene>
    <name evidence="4" type="ORF">IXB50_14655</name>
</gene>
<organism evidence="4 5">
    <name type="scientific">Leptothoe spongobia TAU-MAC 1115</name>
    <dbReference type="NCBI Taxonomy" id="1967444"/>
    <lineage>
        <taxon>Bacteria</taxon>
        <taxon>Bacillati</taxon>
        <taxon>Cyanobacteriota</taxon>
        <taxon>Cyanophyceae</taxon>
        <taxon>Nodosilineales</taxon>
        <taxon>Cymatolegaceae</taxon>
        <taxon>Leptothoe</taxon>
        <taxon>Leptothoe spongobia</taxon>
    </lineage>
</organism>
<dbReference type="InterPro" id="IPR007890">
    <property type="entry name" value="CHASE2"/>
</dbReference>
<evidence type="ECO:0000259" key="3">
    <source>
        <dbReference type="SMART" id="SM01080"/>
    </source>
</evidence>
<evidence type="ECO:0000256" key="2">
    <source>
        <dbReference type="SAM" id="Phobius"/>
    </source>
</evidence>
<accession>A0A947DGY2</accession>
<evidence type="ECO:0000256" key="1">
    <source>
        <dbReference type="SAM" id="Coils"/>
    </source>
</evidence>
<dbReference type="Proteomes" id="UP000717364">
    <property type="component" value="Unassembled WGS sequence"/>
</dbReference>
<dbReference type="RefSeq" id="WP_215609731.1">
    <property type="nucleotide sequence ID" value="NZ_JADOES010000030.1"/>
</dbReference>
<dbReference type="EMBL" id="JADOES010000030">
    <property type="protein sequence ID" value="MBT9316666.1"/>
    <property type="molecule type" value="Genomic_DNA"/>
</dbReference>
<keyword evidence="2" id="KW-0812">Transmembrane</keyword>
<keyword evidence="2" id="KW-1133">Transmembrane helix</keyword>
<feature type="domain" description="CHASE2" evidence="3">
    <location>
        <begin position="36"/>
        <end position="357"/>
    </location>
</feature>
<comment type="caution">
    <text evidence="4">The sequence shown here is derived from an EMBL/GenBank/DDBJ whole genome shotgun (WGS) entry which is preliminary data.</text>
</comment>
<reference evidence="4" key="2">
    <citation type="journal article" date="2021" name="Mar. Drugs">
        <title>Genome Reduction and Secondary Metabolism of the Marine Sponge-Associated Cyanobacterium Leptothoe.</title>
        <authorList>
            <person name="Konstantinou D."/>
            <person name="Popin R.V."/>
            <person name="Fewer D.P."/>
            <person name="Sivonen K."/>
            <person name="Gkelis S."/>
        </authorList>
    </citation>
    <scope>NUCLEOTIDE SEQUENCE</scope>
    <source>
        <strain evidence="4">TAU-MAC 1115</strain>
    </source>
</reference>
<feature type="coiled-coil region" evidence="1">
    <location>
        <begin position="503"/>
        <end position="530"/>
    </location>
</feature>
<keyword evidence="2" id="KW-0472">Membrane</keyword>
<protein>
    <submittedName>
        <fullName evidence="4">CHASE2 domain-containing protein</fullName>
    </submittedName>
</protein>